<dbReference type="SMART" id="SM00320">
    <property type="entry name" value="WD40"/>
    <property type="match status" value="5"/>
</dbReference>
<evidence type="ECO:0000256" key="1">
    <source>
        <dbReference type="ARBA" id="ARBA00004604"/>
    </source>
</evidence>
<evidence type="ECO:0000256" key="2">
    <source>
        <dbReference type="ARBA" id="ARBA00022552"/>
    </source>
</evidence>
<name>A0A232F7X8_9HYME</name>
<protein>
    <submittedName>
        <fullName evidence="9">Uncharacterized protein</fullName>
    </submittedName>
</protein>
<dbReference type="Gene3D" id="2.130.10.10">
    <property type="entry name" value="YVTN repeat-like/Quinoprotein amine dehydrogenase"/>
    <property type="match status" value="1"/>
</dbReference>
<evidence type="ECO:0000256" key="6">
    <source>
        <dbReference type="ARBA" id="ARBA00025767"/>
    </source>
</evidence>
<dbReference type="PROSITE" id="PS50082">
    <property type="entry name" value="WD_REPEATS_2"/>
    <property type="match status" value="1"/>
</dbReference>
<reference evidence="9 10" key="1">
    <citation type="journal article" date="2017" name="Curr. Biol.">
        <title>The Evolution of Venom by Co-option of Single-Copy Genes.</title>
        <authorList>
            <person name="Martinson E.O."/>
            <person name="Mrinalini"/>
            <person name="Kelkar Y.D."/>
            <person name="Chang C.H."/>
            <person name="Werren J.H."/>
        </authorList>
    </citation>
    <scope>NUCLEOTIDE SEQUENCE [LARGE SCALE GENOMIC DNA]</scope>
    <source>
        <strain evidence="9 10">Alberta</strain>
        <tissue evidence="9">Whole body</tissue>
    </source>
</reference>
<keyword evidence="3 7" id="KW-0853">WD repeat</keyword>
<dbReference type="EMBL" id="NNAY01000777">
    <property type="protein sequence ID" value="OXU26559.1"/>
    <property type="molecule type" value="Genomic_DNA"/>
</dbReference>
<feature type="repeat" description="WD" evidence="7">
    <location>
        <begin position="380"/>
        <end position="412"/>
    </location>
</feature>
<evidence type="ECO:0000256" key="5">
    <source>
        <dbReference type="ARBA" id="ARBA00023242"/>
    </source>
</evidence>
<comment type="caution">
    <text evidence="9">The sequence shown here is derived from an EMBL/GenBank/DDBJ whole genome shotgun (WGS) entry which is preliminary data.</text>
</comment>
<organism evidence="9 10">
    <name type="scientific">Trichomalopsis sarcophagae</name>
    <dbReference type="NCBI Taxonomy" id="543379"/>
    <lineage>
        <taxon>Eukaryota</taxon>
        <taxon>Metazoa</taxon>
        <taxon>Ecdysozoa</taxon>
        <taxon>Arthropoda</taxon>
        <taxon>Hexapoda</taxon>
        <taxon>Insecta</taxon>
        <taxon>Pterygota</taxon>
        <taxon>Neoptera</taxon>
        <taxon>Endopterygota</taxon>
        <taxon>Hymenoptera</taxon>
        <taxon>Apocrita</taxon>
        <taxon>Proctotrupomorpha</taxon>
        <taxon>Chalcidoidea</taxon>
        <taxon>Pteromalidae</taxon>
        <taxon>Pteromalinae</taxon>
        <taxon>Trichomalopsis</taxon>
    </lineage>
</organism>
<keyword evidence="4" id="KW-0677">Repeat</keyword>
<comment type="subcellular location">
    <subcellularLocation>
        <location evidence="1">Nucleus</location>
        <location evidence="1">Nucleolus</location>
    </subcellularLocation>
</comment>
<feature type="region of interest" description="Disordered" evidence="8">
    <location>
        <begin position="77"/>
        <end position="119"/>
    </location>
</feature>
<dbReference type="GO" id="GO:0006364">
    <property type="term" value="P:rRNA processing"/>
    <property type="evidence" value="ECO:0007669"/>
    <property type="project" value="UniProtKB-KW"/>
</dbReference>
<feature type="compositionally biased region" description="Basic residues" evidence="8">
    <location>
        <begin position="15"/>
        <end position="25"/>
    </location>
</feature>
<dbReference type="OrthoDB" id="1935146at2759"/>
<feature type="compositionally biased region" description="Acidic residues" evidence="8">
    <location>
        <begin position="199"/>
        <end position="208"/>
    </location>
</feature>
<feature type="compositionally biased region" description="Basic and acidic residues" evidence="8">
    <location>
        <begin position="1"/>
        <end position="14"/>
    </location>
</feature>
<evidence type="ECO:0000256" key="3">
    <source>
        <dbReference type="ARBA" id="ARBA00022574"/>
    </source>
</evidence>
<dbReference type="AlphaFoldDB" id="A0A232F7X8"/>
<keyword evidence="10" id="KW-1185">Reference proteome</keyword>
<evidence type="ECO:0000313" key="9">
    <source>
        <dbReference type="EMBL" id="OXU26559.1"/>
    </source>
</evidence>
<dbReference type="GO" id="GO:0032040">
    <property type="term" value="C:small-subunit processome"/>
    <property type="evidence" value="ECO:0007669"/>
    <property type="project" value="TreeGrafter"/>
</dbReference>
<dbReference type="InterPro" id="IPR036322">
    <property type="entry name" value="WD40_repeat_dom_sf"/>
</dbReference>
<dbReference type="Pfam" id="PF00400">
    <property type="entry name" value="WD40"/>
    <property type="match status" value="1"/>
</dbReference>
<feature type="region of interest" description="Disordered" evidence="8">
    <location>
        <begin position="196"/>
        <end position="215"/>
    </location>
</feature>
<accession>A0A232F7X8</accession>
<dbReference type="SUPFAM" id="SSF50978">
    <property type="entry name" value="WD40 repeat-like"/>
    <property type="match status" value="1"/>
</dbReference>
<sequence>MGSENKDAVDEFARPRRPKLKKKRSRTDSEASTASVEIKSTMLVDPIKRKRRNIYNPEEESRLERLVFGDPSDIIQNLKSDIESEAEPEPMLKHETSSDSSESEPEPEEDDDADDDDASVIIQSDKAASIITVDSKSTVTAGTAAWMDEDDEELLQDALIEQNRRLPKGRTEKKYSELLQNKYSHIVGTPKWAKLNRENDEDSDDSDSEILKHSNHIVPKKTKALSKGNIDLKVLTQINKQTHMEGPFVNSVQFHEQSTVALVAGSSGVLSLFEIDGRENNKLHTMKFHRFPIHTARFLKEGTEVLVGSMSHAFCHSYDLIGGKTQRIPLPHGITNMKKFEISPDGKLIAICGRLGEIHLLSSKTKEMIGTMKMNKKCRSLAFTPDSTKIISHGESSEIYVWDVKSRTCNNRAFDDGCLSACSIAMSPSGQFIATGSKQGAVNLYDAKSVLTERTPTPVKTVLNLVTAITKLEFNPTSEILAMASDRKANAFKMLHLPSFNVFANFPTFNTKMFNPLDIDFSPGSGYMSVSNNKGFAYLYRLKHYGNY</sequence>
<dbReference type="InterPro" id="IPR015943">
    <property type="entry name" value="WD40/YVTN_repeat-like_dom_sf"/>
</dbReference>
<evidence type="ECO:0000313" key="10">
    <source>
        <dbReference type="Proteomes" id="UP000215335"/>
    </source>
</evidence>
<dbReference type="Proteomes" id="UP000215335">
    <property type="component" value="Unassembled WGS sequence"/>
</dbReference>
<dbReference type="PANTHER" id="PTHR18359">
    <property type="entry name" value="WD-REPEAT PROTEIN-RELATED"/>
    <property type="match status" value="1"/>
</dbReference>
<feature type="compositionally biased region" description="Acidic residues" evidence="8">
    <location>
        <begin position="101"/>
        <end position="118"/>
    </location>
</feature>
<proteinExistence type="inferred from homology"/>
<dbReference type="GO" id="GO:0034388">
    <property type="term" value="C:Pwp2p-containing subcomplex of 90S preribosome"/>
    <property type="evidence" value="ECO:0007669"/>
    <property type="project" value="TreeGrafter"/>
</dbReference>
<feature type="region of interest" description="Disordered" evidence="8">
    <location>
        <begin position="1"/>
        <end position="61"/>
    </location>
</feature>
<keyword evidence="2" id="KW-0698">rRNA processing</keyword>
<evidence type="ECO:0000256" key="8">
    <source>
        <dbReference type="SAM" id="MobiDB-lite"/>
    </source>
</evidence>
<comment type="similarity">
    <text evidence="6">Belongs to the WD repeat UTP18 family.</text>
</comment>
<evidence type="ECO:0000256" key="4">
    <source>
        <dbReference type="ARBA" id="ARBA00022737"/>
    </source>
</evidence>
<gene>
    <name evidence="9" type="ORF">TSAR_014713</name>
</gene>
<dbReference type="InterPro" id="IPR001680">
    <property type="entry name" value="WD40_rpt"/>
</dbReference>
<dbReference type="STRING" id="543379.A0A232F7X8"/>
<evidence type="ECO:0000256" key="7">
    <source>
        <dbReference type="PROSITE-ProRule" id="PRU00221"/>
    </source>
</evidence>
<keyword evidence="5" id="KW-0539">Nucleus</keyword>
<dbReference type="PANTHER" id="PTHR18359:SF0">
    <property type="entry name" value="U3 SMALL NUCLEOLAR RNA-ASSOCIATED PROTEIN 18 HOMOLOG"/>
    <property type="match status" value="1"/>
</dbReference>
<dbReference type="InterPro" id="IPR045161">
    <property type="entry name" value="Utp18"/>
</dbReference>